<evidence type="ECO:0000256" key="4">
    <source>
        <dbReference type="ARBA" id="ARBA00022679"/>
    </source>
</evidence>
<dbReference type="SMART" id="SM00388">
    <property type="entry name" value="HisKA"/>
    <property type="match status" value="1"/>
</dbReference>
<dbReference type="OrthoDB" id="1931120at2"/>
<keyword evidence="7" id="KW-0067">ATP-binding</keyword>
<dbReference type="SUPFAM" id="SSF55874">
    <property type="entry name" value="ATPase domain of HSP90 chaperone/DNA topoisomerase II/histidine kinase"/>
    <property type="match status" value="1"/>
</dbReference>
<keyword evidence="9" id="KW-0472">Membrane</keyword>
<feature type="transmembrane region" description="Helical" evidence="9">
    <location>
        <begin position="20"/>
        <end position="42"/>
    </location>
</feature>
<dbReference type="CDD" id="cd00082">
    <property type="entry name" value="HisKA"/>
    <property type="match status" value="1"/>
</dbReference>
<proteinExistence type="predicted"/>
<dbReference type="Pfam" id="PF13426">
    <property type="entry name" value="PAS_9"/>
    <property type="match status" value="1"/>
</dbReference>
<dbReference type="Gene3D" id="1.10.287.130">
    <property type="match status" value="1"/>
</dbReference>
<keyword evidence="9" id="KW-0812">Transmembrane</keyword>
<dbReference type="InterPro" id="IPR005467">
    <property type="entry name" value="His_kinase_dom"/>
</dbReference>
<evidence type="ECO:0000256" key="7">
    <source>
        <dbReference type="ARBA" id="ARBA00022840"/>
    </source>
</evidence>
<dbReference type="InterPro" id="IPR004358">
    <property type="entry name" value="Sig_transdc_His_kin-like_C"/>
</dbReference>
<feature type="domain" description="PAC" evidence="12">
    <location>
        <begin position="481"/>
        <end position="533"/>
    </location>
</feature>
<reference evidence="13 14" key="1">
    <citation type="submission" date="2019-04" db="EMBL/GenBank/DDBJ databases">
        <title>Crenobacter sp. nov.</title>
        <authorList>
            <person name="Shi S."/>
        </authorList>
    </citation>
    <scope>NUCLEOTIDE SEQUENCE [LARGE SCALE GENOMIC DNA]</scope>
    <source>
        <strain evidence="13 14">GY 70310</strain>
    </source>
</reference>
<dbReference type="SUPFAM" id="SSF47384">
    <property type="entry name" value="Homodimeric domain of signal transducing histidine kinase"/>
    <property type="match status" value="1"/>
</dbReference>
<keyword evidence="9" id="KW-1133">Transmembrane helix</keyword>
<gene>
    <name evidence="13" type="ORF">E5K04_10850</name>
</gene>
<dbReference type="InterPro" id="IPR001610">
    <property type="entry name" value="PAC"/>
</dbReference>
<evidence type="ECO:0000256" key="3">
    <source>
        <dbReference type="ARBA" id="ARBA00022553"/>
    </source>
</evidence>
<accession>A0A4T0UR99</accession>
<dbReference type="InterPro" id="IPR000014">
    <property type="entry name" value="PAS"/>
</dbReference>
<keyword evidence="14" id="KW-1185">Reference proteome</keyword>
<name>A0A4T0UR99_9NEIS</name>
<dbReference type="InterPro" id="IPR035965">
    <property type="entry name" value="PAS-like_dom_sf"/>
</dbReference>
<dbReference type="Pfam" id="PF02518">
    <property type="entry name" value="HATPase_c"/>
    <property type="match status" value="1"/>
</dbReference>
<dbReference type="CDD" id="cd00130">
    <property type="entry name" value="PAS"/>
    <property type="match status" value="2"/>
</dbReference>
<dbReference type="Gene3D" id="3.30.565.10">
    <property type="entry name" value="Histidine kinase-like ATPase, C-terminal domain"/>
    <property type="match status" value="1"/>
</dbReference>
<dbReference type="PROSITE" id="PS50109">
    <property type="entry name" value="HIS_KIN"/>
    <property type="match status" value="1"/>
</dbReference>
<dbReference type="PROSITE" id="PS50112">
    <property type="entry name" value="PAS"/>
    <property type="match status" value="2"/>
</dbReference>
<comment type="caution">
    <text evidence="13">The sequence shown here is derived from an EMBL/GenBank/DDBJ whole genome shotgun (WGS) entry which is preliminary data.</text>
</comment>
<protein>
    <recommendedName>
        <fullName evidence="2">histidine kinase</fullName>
        <ecNumber evidence="2">2.7.13.3</ecNumber>
    </recommendedName>
</protein>
<feature type="domain" description="Histidine kinase" evidence="10">
    <location>
        <begin position="663"/>
        <end position="877"/>
    </location>
</feature>
<dbReference type="SMART" id="SM00086">
    <property type="entry name" value="PAC"/>
    <property type="match status" value="2"/>
</dbReference>
<dbReference type="PRINTS" id="PR00344">
    <property type="entry name" value="BCTRLSENSOR"/>
</dbReference>
<dbReference type="Pfam" id="PF00512">
    <property type="entry name" value="HisKA"/>
    <property type="match status" value="1"/>
</dbReference>
<evidence type="ECO:0000313" key="14">
    <source>
        <dbReference type="Proteomes" id="UP000308891"/>
    </source>
</evidence>
<dbReference type="InterPro" id="IPR013656">
    <property type="entry name" value="PAS_4"/>
</dbReference>
<keyword evidence="8" id="KW-0902">Two-component regulatory system</keyword>
<evidence type="ECO:0000256" key="6">
    <source>
        <dbReference type="ARBA" id="ARBA00022777"/>
    </source>
</evidence>
<dbReference type="RefSeq" id="WP_136553924.1">
    <property type="nucleotide sequence ID" value="NZ_STGJ01000011.1"/>
</dbReference>
<dbReference type="EC" id="2.7.13.3" evidence="2"/>
<dbReference type="EMBL" id="STGJ01000011">
    <property type="protein sequence ID" value="TIC81408.1"/>
    <property type="molecule type" value="Genomic_DNA"/>
</dbReference>
<dbReference type="InterPro" id="IPR003594">
    <property type="entry name" value="HATPase_dom"/>
</dbReference>
<dbReference type="SMART" id="SM00387">
    <property type="entry name" value="HATPase_c"/>
    <property type="match status" value="1"/>
</dbReference>
<dbReference type="Pfam" id="PF08448">
    <property type="entry name" value="PAS_4"/>
    <property type="match status" value="1"/>
</dbReference>
<dbReference type="PROSITE" id="PS50113">
    <property type="entry name" value="PAC"/>
    <property type="match status" value="1"/>
</dbReference>
<dbReference type="InterPro" id="IPR036890">
    <property type="entry name" value="HATPase_C_sf"/>
</dbReference>
<comment type="catalytic activity">
    <reaction evidence="1">
        <text>ATP + protein L-histidine = ADP + protein N-phospho-L-histidine.</text>
        <dbReference type="EC" id="2.7.13.3"/>
    </reaction>
</comment>
<dbReference type="Proteomes" id="UP000308891">
    <property type="component" value="Unassembled WGS sequence"/>
</dbReference>
<dbReference type="InterPro" id="IPR036097">
    <property type="entry name" value="HisK_dim/P_sf"/>
</dbReference>
<dbReference type="InterPro" id="IPR003661">
    <property type="entry name" value="HisK_dim/P_dom"/>
</dbReference>
<evidence type="ECO:0000256" key="1">
    <source>
        <dbReference type="ARBA" id="ARBA00000085"/>
    </source>
</evidence>
<evidence type="ECO:0000256" key="9">
    <source>
        <dbReference type="SAM" id="Phobius"/>
    </source>
</evidence>
<dbReference type="PANTHER" id="PTHR43065:SF10">
    <property type="entry name" value="PEROXIDE STRESS-ACTIVATED HISTIDINE KINASE MAK3"/>
    <property type="match status" value="1"/>
</dbReference>
<evidence type="ECO:0000256" key="8">
    <source>
        <dbReference type="ARBA" id="ARBA00023012"/>
    </source>
</evidence>
<dbReference type="SMART" id="SM00091">
    <property type="entry name" value="PAS"/>
    <property type="match status" value="2"/>
</dbReference>
<dbReference type="NCBIfam" id="TIGR00229">
    <property type="entry name" value="sensory_box"/>
    <property type="match status" value="2"/>
</dbReference>
<dbReference type="AlphaFoldDB" id="A0A4T0UR99"/>
<feature type="domain" description="PAS" evidence="11">
    <location>
        <begin position="282"/>
        <end position="352"/>
    </location>
</feature>
<evidence type="ECO:0000256" key="2">
    <source>
        <dbReference type="ARBA" id="ARBA00012438"/>
    </source>
</evidence>
<evidence type="ECO:0000259" key="12">
    <source>
        <dbReference type="PROSITE" id="PS50113"/>
    </source>
</evidence>
<evidence type="ECO:0000256" key="5">
    <source>
        <dbReference type="ARBA" id="ARBA00022741"/>
    </source>
</evidence>
<dbReference type="GO" id="GO:0000155">
    <property type="term" value="F:phosphorelay sensor kinase activity"/>
    <property type="evidence" value="ECO:0007669"/>
    <property type="project" value="InterPro"/>
</dbReference>
<evidence type="ECO:0000259" key="10">
    <source>
        <dbReference type="PROSITE" id="PS50109"/>
    </source>
</evidence>
<evidence type="ECO:0000259" key="11">
    <source>
        <dbReference type="PROSITE" id="PS50112"/>
    </source>
</evidence>
<dbReference type="Gene3D" id="3.30.450.20">
    <property type="entry name" value="PAS domain"/>
    <property type="match status" value="2"/>
</dbReference>
<keyword evidence="6" id="KW-0418">Kinase</keyword>
<dbReference type="PANTHER" id="PTHR43065">
    <property type="entry name" value="SENSOR HISTIDINE KINASE"/>
    <property type="match status" value="1"/>
</dbReference>
<sequence>MPRLYPPNGALFSRLDTRWLRLIPNTLILLFVLTMGTAVWMLDEREARVRSGELMRDSQWAEQTLQLRLEDSLSLLYAFAQALPAGGGGMEAQIAELVANTPELALVARLGRDGEPEWGARSSDARLGFMREIDGARAWAELPEHDGAQFIGPFQDADGRWGIPILLPLREGGVFQGALVAVFDAEGFLRRLPPAWFAKKYQLSLIGGEDTEVAKSGERTLLSGAVARLALPGTGMRVEARPLRQPLTPLPSLQLLAIGGLALLTLVSLLSLSRHIRARTDAEHERNRIYRLSQEMLAVVRADMTLAELNPALCRLFGYDEARLLGTSLLSYLAPDAREAVRAELAQILAYTLNDRMVETVVTGRDGRQRWVLWAVSPLSGSQTLFLSGRDLTATRRAEQALRAESAYRKAMEDSLSVGVRAIDLDGRILHVNPAFCRITGYAAEELVGQLPPYPYWLPGEEGERCMRALSEAMAGGFAEEGYEQVYQRKGGALFYGHLLMSPLIGTDGVQTGWMAAMTDITEREEARRRLLAEHERFVAVFEGLGAAVAVVDADSAERYFSNVRYHELIGGVEGEHCCDLTLSRLQAGQSDDDYELCWPAEGGERWLSVRRRAIRWVNGRDARMVMVFDTTREHLASEEYAQQLQRMQAKSRLISMGEMASTLAHELNQPLSAIANYQRGCIERLRQGRTDPAALLPVLEKVAVQAERAGQIVHRVRDFVKQSAPVRSPHALADLVDATLALAEIEARRQSARVEVRLPTGLPPVEVDAVLIEQVLFNLIRNGFDAMRALPAQQRVVVVSATAGARQVELTVADQGPGVPEPLRASLFDAFFTTKPDGMGMGLNICRTIVEQHRGHLWLGQADAGAVFHLTLPIAETICPSPP</sequence>
<dbReference type="InterPro" id="IPR000700">
    <property type="entry name" value="PAS-assoc_C"/>
</dbReference>
<dbReference type="SUPFAM" id="SSF55785">
    <property type="entry name" value="PYP-like sensor domain (PAS domain)"/>
    <property type="match status" value="3"/>
</dbReference>
<feature type="domain" description="PAS" evidence="11">
    <location>
        <begin position="404"/>
        <end position="450"/>
    </location>
</feature>
<keyword evidence="4" id="KW-0808">Transferase</keyword>
<keyword evidence="3" id="KW-0597">Phosphoprotein</keyword>
<dbReference type="GO" id="GO:0005524">
    <property type="term" value="F:ATP binding"/>
    <property type="evidence" value="ECO:0007669"/>
    <property type="project" value="UniProtKB-KW"/>
</dbReference>
<keyword evidence="5" id="KW-0547">Nucleotide-binding</keyword>
<evidence type="ECO:0000313" key="13">
    <source>
        <dbReference type="EMBL" id="TIC81408.1"/>
    </source>
</evidence>
<organism evidence="13 14">
    <name type="scientific">Crenobacter intestini</name>
    <dbReference type="NCBI Taxonomy" id="2563443"/>
    <lineage>
        <taxon>Bacteria</taxon>
        <taxon>Pseudomonadati</taxon>
        <taxon>Pseudomonadota</taxon>
        <taxon>Betaproteobacteria</taxon>
        <taxon>Neisseriales</taxon>
        <taxon>Neisseriaceae</taxon>
        <taxon>Crenobacter</taxon>
    </lineage>
</organism>